<keyword evidence="2" id="KW-1185">Reference proteome</keyword>
<organism evidence="1 2">
    <name type="scientific">Bacillus suaedaesalsae</name>
    <dbReference type="NCBI Taxonomy" id="2810349"/>
    <lineage>
        <taxon>Bacteria</taxon>
        <taxon>Bacillati</taxon>
        <taxon>Bacillota</taxon>
        <taxon>Bacilli</taxon>
        <taxon>Bacillales</taxon>
        <taxon>Bacillaceae</taxon>
        <taxon>Bacillus</taxon>
    </lineage>
</organism>
<protein>
    <submittedName>
        <fullName evidence="1">DUF1657 domain-containing protein</fullName>
    </submittedName>
</protein>
<evidence type="ECO:0000313" key="2">
    <source>
        <dbReference type="Proteomes" id="UP001518925"/>
    </source>
</evidence>
<dbReference type="RefSeq" id="WP_204205009.1">
    <property type="nucleotide sequence ID" value="NZ_JAFELM010000043.1"/>
</dbReference>
<gene>
    <name evidence="1" type="ORF">JR050_17870</name>
</gene>
<reference evidence="1 2" key="1">
    <citation type="submission" date="2021-02" db="EMBL/GenBank/DDBJ databases">
        <title>Bacillus sp. RD4P76, an endophyte from a halophyte.</title>
        <authorList>
            <person name="Sun J.-Q."/>
        </authorList>
    </citation>
    <scope>NUCLEOTIDE SEQUENCE [LARGE SCALE GENOMIC DNA]</scope>
    <source>
        <strain evidence="1 2">RD4P76</strain>
    </source>
</reference>
<name>A0ABS2DM52_9BACI</name>
<accession>A0ABS2DM52</accession>
<sequence>MTVGSEIAQLLATIKGIESQLTIFALNSVNPEAQKAFHDAMLKIGEIKNEIQNRKYEVEIEEPQYKK</sequence>
<proteinExistence type="predicted"/>
<dbReference type="EMBL" id="JAFELM010000043">
    <property type="protein sequence ID" value="MBM6619533.1"/>
    <property type="molecule type" value="Genomic_DNA"/>
</dbReference>
<dbReference type="InterPro" id="IPR012452">
    <property type="entry name" value="DUF1657"/>
</dbReference>
<dbReference type="Pfam" id="PF07870">
    <property type="entry name" value="DUF1657"/>
    <property type="match status" value="1"/>
</dbReference>
<evidence type="ECO:0000313" key="1">
    <source>
        <dbReference type="EMBL" id="MBM6619533.1"/>
    </source>
</evidence>
<comment type="caution">
    <text evidence="1">The sequence shown here is derived from an EMBL/GenBank/DDBJ whole genome shotgun (WGS) entry which is preliminary data.</text>
</comment>
<dbReference type="Proteomes" id="UP001518925">
    <property type="component" value="Unassembled WGS sequence"/>
</dbReference>